<comment type="caution">
    <text evidence="1">The sequence shown here is derived from an EMBL/GenBank/DDBJ whole genome shotgun (WGS) entry which is preliminary data.</text>
</comment>
<keyword evidence="2" id="KW-1185">Reference proteome</keyword>
<name>A0A9P3GM18_9APHY</name>
<evidence type="ECO:0000313" key="2">
    <source>
        <dbReference type="Proteomes" id="UP000703269"/>
    </source>
</evidence>
<proteinExistence type="predicted"/>
<gene>
    <name evidence="1" type="ORF">PsYK624_140690</name>
</gene>
<accession>A0A9P3GM18</accession>
<evidence type="ECO:0000313" key="1">
    <source>
        <dbReference type="EMBL" id="GJE97847.1"/>
    </source>
</evidence>
<reference evidence="1 2" key="1">
    <citation type="submission" date="2021-08" db="EMBL/GenBank/DDBJ databases">
        <title>Draft Genome Sequence of Phanerochaete sordida strain YK-624.</title>
        <authorList>
            <person name="Mori T."/>
            <person name="Dohra H."/>
            <person name="Suzuki T."/>
            <person name="Kawagishi H."/>
            <person name="Hirai H."/>
        </authorList>
    </citation>
    <scope>NUCLEOTIDE SEQUENCE [LARGE SCALE GENOMIC DNA]</scope>
    <source>
        <strain evidence="1 2">YK-624</strain>
    </source>
</reference>
<organism evidence="1 2">
    <name type="scientific">Phanerochaete sordida</name>
    <dbReference type="NCBI Taxonomy" id="48140"/>
    <lineage>
        <taxon>Eukaryota</taxon>
        <taxon>Fungi</taxon>
        <taxon>Dikarya</taxon>
        <taxon>Basidiomycota</taxon>
        <taxon>Agaricomycotina</taxon>
        <taxon>Agaricomycetes</taxon>
        <taxon>Polyporales</taxon>
        <taxon>Phanerochaetaceae</taxon>
        <taxon>Phanerochaete</taxon>
    </lineage>
</organism>
<dbReference type="EMBL" id="BPQB01000077">
    <property type="protein sequence ID" value="GJE97847.1"/>
    <property type="molecule type" value="Genomic_DNA"/>
</dbReference>
<dbReference type="AlphaFoldDB" id="A0A9P3GM18"/>
<dbReference type="Proteomes" id="UP000703269">
    <property type="component" value="Unassembled WGS sequence"/>
</dbReference>
<sequence>MHTIYTRRAAAQWGNLPCCHASWLAVLTRPPRAPRRLRGSRYRAPTPSLEGGHRAAFLQSRCEDAGLDARPALICVEISLDIEFGLV</sequence>
<protein>
    <submittedName>
        <fullName evidence="1">Uncharacterized protein</fullName>
    </submittedName>
</protein>